<keyword evidence="5 13" id="KW-0349">Heme</keyword>
<keyword evidence="8" id="KW-0492">Microsome</keyword>
<proteinExistence type="inferred from homology"/>
<name>A0A6G1QM59_CHAAH</name>
<evidence type="ECO:0000313" key="16">
    <source>
        <dbReference type="EMBL" id="KAF3703176.1"/>
    </source>
</evidence>
<dbReference type="InterPro" id="IPR001128">
    <property type="entry name" value="Cyt_P450"/>
</dbReference>
<dbReference type="GO" id="GO:0005789">
    <property type="term" value="C:endoplasmic reticulum membrane"/>
    <property type="evidence" value="ECO:0007669"/>
    <property type="project" value="UniProtKB-SubCell"/>
</dbReference>
<feature type="transmembrane region" description="Helical" evidence="15">
    <location>
        <begin position="31"/>
        <end position="50"/>
    </location>
</feature>
<comment type="cofactor">
    <cofactor evidence="1 13">
        <name>heme</name>
        <dbReference type="ChEBI" id="CHEBI:30413"/>
    </cofactor>
</comment>
<comment type="subcellular location">
    <subcellularLocation>
        <location evidence="3">Endoplasmic reticulum membrane</location>
    </subcellularLocation>
    <subcellularLocation>
        <location evidence="2">Microsome membrane</location>
    </subcellularLocation>
</comment>
<keyword evidence="17" id="KW-1185">Reference proteome</keyword>
<dbReference type="PRINTS" id="PR00463">
    <property type="entry name" value="EP450I"/>
</dbReference>
<dbReference type="SUPFAM" id="SSF48264">
    <property type="entry name" value="Cytochrome P450"/>
    <property type="match status" value="1"/>
</dbReference>
<evidence type="ECO:0000256" key="1">
    <source>
        <dbReference type="ARBA" id="ARBA00001971"/>
    </source>
</evidence>
<dbReference type="GO" id="GO:0016712">
    <property type="term" value="F:oxidoreductase activity, acting on paired donors, with incorporation or reduction of molecular oxygen, reduced flavin or flavoprotein as one donor, and incorporation of one atom of oxygen"/>
    <property type="evidence" value="ECO:0007669"/>
    <property type="project" value="TreeGrafter"/>
</dbReference>
<dbReference type="AlphaFoldDB" id="A0A6G1QM59"/>
<keyword evidence="6 13" id="KW-0479">Metal-binding</keyword>
<keyword evidence="7" id="KW-0256">Endoplasmic reticulum</keyword>
<keyword evidence="15" id="KW-1133">Transmembrane helix</keyword>
<dbReference type="Pfam" id="PF00067">
    <property type="entry name" value="p450"/>
    <property type="match status" value="1"/>
</dbReference>
<dbReference type="GO" id="GO:0005506">
    <property type="term" value="F:iron ion binding"/>
    <property type="evidence" value="ECO:0007669"/>
    <property type="project" value="InterPro"/>
</dbReference>
<reference evidence="17" key="2">
    <citation type="submission" date="2019-02" db="EMBL/GenBank/DDBJ databases">
        <title>Opniocepnalus argus Var Kimnra genome.</title>
        <authorList>
            <person name="Zhou C."/>
            <person name="Xiao S."/>
        </authorList>
    </citation>
    <scope>NUCLEOTIDE SEQUENCE [LARGE SCALE GENOMIC DNA]</scope>
</reference>
<evidence type="ECO:0000256" key="15">
    <source>
        <dbReference type="SAM" id="Phobius"/>
    </source>
</evidence>
<dbReference type="PRINTS" id="PR00385">
    <property type="entry name" value="P450"/>
</dbReference>
<evidence type="ECO:0000256" key="5">
    <source>
        <dbReference type="ARBA" id="ARBA00022617"/>
    </source>
</evidence>
<dbReference type="Proteomes" id="UP000503349">
    <property type="component" value="Chromosome 18"/>
</dbReference>
<evidence type="ECO:0000256" key="4">
    <source>
        <dbReference type="ARBA" id="ARBA00010617"/>
    </source>
</evidence>
<dbReference type="GO" id="GO:0020037">
    <property type="term" value="F:heme binding"/>
    <property type="evidence" value="ECO:0007669"/>
    <property type="project" value="InterPro"/>
</dbReference>
<sequence length="526" mass="60019">MLIGILFFFTSNIQTLICFKAMGVLDLALQSSSSVFLVGFLAVLLLFYLISSDSFGSRGEGTDPPGPRPILVLGNLLQLDLKCLHNALLKLSKEYGSVFTVYLGPRKVVVLAGYKAVKEALINYADEFGDRYEVPIIQEDQKGHGVLWSNGDSWRDMRRFALTNLRDFGMGKKACEDKIIEECGYLVEVFKGFKGEPFDTTQSMNYSVSNIICSIVYGSRFEYSDPTFRSLVDKTNRKVYIAGSRSIQMYNLFPWFCQWVRNRSEIRQINNYIRKTNLSIFNHLKETLNPQMCRGLIDAFLVRKQSLEDSGNTNSHFHHENLMTTVQNLFVAGTETTANTLRWGLLLMAKYPKIQDQVQKEISRVIGCRQVQFEDRKNLPFTDAVIHETQRLANIVPMAVPHRMSKDVTFRGYSIKEGTIVYPLLTSVLYDESEWEKPYSFHPAHFLDTDGKFLKRDAFMPFSAGRRICLGESLARMELFIFFTTLLQLFRFTPPPGVSEDELDLTPRVGFTLNPSPHKLCAVSLM</sequence>
<dbReference type="PANTHER" id="PTHR24300">
    <property type="entry name" value="CYTOCHROME P450 508A4-RELATED"/>
    <property type="match status" value="1"/>
</dbReference>
<dbReference type="EMBL" id="CM015729">
    <property type="protein sequence ID" value="KAF3703176.1"/>
    <property type="molecule type" value="Genomic_DNA"/>
</dbReference>
<dbReference type="PROSITE" id="PS00086">
    <property type="entry name" value="CYTOCHROME_P450"/>
    <property type="match status" value="1"/>
</dbReference>
<evidence type="ECO:0000256" key="14">
    <source>
        <dbReference type="RuleBase" id="RU000461"/>
    </source>
</evidence>
<feature type="binding site" description="axial binding residue" evidence="13">
    <location>
        <position position="469"/>
    </location>
    <ligand>
        <name>heme</name>
        <dbReference type="ChEBI" id="CHEBI:30413"/>
    </ligand>
    <ligandPart>
        <name>Fe</name>
        <dbReference type="ChEBI" id="CHEBI:18248"/>
    </ligandPart>
</feature>
<evidence type="ECO:0000256" key="3">
    <source>
        <dbReference type="ARBA" id="ARBA00004586"/>
    </source>
</evidence>
<evidence type="ECO:0000256" key="13">
    <source>
        <dbReference type="PIRSR" id="PIRSR602401-1"/>
    </source>
</evidence>
<keyword evidence="9 14" id="KW-0560">Oxidoreductase</keyword>
<evidence type="ECO:0000256" key="2">
    <source>
        <dbReference type="ARBA" id="ARBA00004524"/>
    </source>
</evidence>
<evidence type="ECO:0000256" key="10">
    <source>
        <dbReference type="ARBA" id="ARBA00023004"/>
    </source>
</evidence>
<evidence type="ECO:0000256" key="6">
    <source>
        <dbReference type="ARBA" id="ARBA00022723"/>
    </source>
</evidence>
<dbReference type="InterPro" id="IPR002401">
    <property type="entry name" value="Cyt_P450_E_grp-I"/>
</dbReference>
<dbReference type="GO" id="GO:0046222">
    <property type="term" value="P:aflatoxin metabolic process"/>
    <property type="evidence" value="ECO:0007669"/>
    <property type="project" value="UniProtKB-ARBA"/>
</dbReference>
<dbReference type="GO" id="GO:0006082">
    <property type="term" value="P:organic acid metabolic process"/>
    <property type="evidence" value="ECO:0007669"/>
    <property type="project" value="TreeGrafter"/>
</dbReference>
<keyword evidence="10 13" id="KW-0408">Iron</keyword>
<dbReference type="InterPro" id="IPR017972">
    <property type="entry name" value="Cyt_P450_CS"/>
</dbReference>
<comment type="similarity">
    <text evidence="4 14">Belongs to the cytochrome P450 family.</text>
</comment>
<evidence type="ECO:0000256" key="11">
    <source>
        <dbReference type="ARBA" id="ARBA00023033"/>
    </source>
</evidence>
<dbReference type="FunFam" id="1.10.630.10:FF:000010">
    <property type="entry name" value="cytochrome P450 2W1 isoform X2"/>
    <property type="match status" value="1"/>
</dbReference>
<gene>
    <name evidence="16" type="ORF">EXN66_Car018864</name>
</gene>
<evidence type="ECO:0000313" key="17">
    <source>
        <dbReference type="Proteomes" id="UP000503349"/>
    </source>
</evidence>
<reference evidence="16 17" key="1">
    <citation type="submission" date="2019-02" db="EMBL/GenBank/DDBJ databases">
        <title>Opniocepnalus argus genome.</title>
        <authorList>
            <person name="Zhou C."/>
            <person name="Xiao S."/>
        </authorList>
    </citation>
    <scope>NUCLEOTIDE SEQUENCE [LARGE SCALE GENOMIC DNA]</scope>
    <source>
        <strain evidence="16">OARG1902GOOAL</strain>
        <tissue evidence="16">Muscle</tissue>
    </source>
</reference>
<keyword evidence="12 15" id="KW-0472">Membrane</keyword>
<keyword evidence="11 14" id="KW-0503">Monooxygenase</keyword>
<protein>
    <submittedName>
        <fullName evidence="16">Cytochrome P450 2K1</fullName>
    </submittedName>
</protein>
<evidence type="ECO:0000256" key="7">
    <source>
        <dbReference type="ARBA" id="ARBA00022824"/>
    </source>
</evidence>
<dbReference type="GO" id="GO:0006805">
    <property type="term" value="P:xenobiotic metabolic process"/>
    <property type="evidence" value="ECO:0007669"/>
    <property type="project" value="TreeGrafter"/>
</dbReference>
<dbReference type="InterPro" id="IPR036396">
    <property type="entry name" value="Cyt_P450_sf"/>
</dbReference>
<evidence type="ECO:0000256" key="9">
    <source>
        <dbReference type="ARBA" id="ARBA00023002"/>
    </source>
</evidence>
<evidence type="ECO:0000256" key="12">
    <source>
        <dbReference type="ARBA" id="ARBA00023136"/>
    </source>
</evidence>
<organism evidence="16 17">
    <name type="scientific">Channa argus</name>
    <name type="common">Northern snakehead</name>
    <name type="synonym">Ophicephalus argus</name>
    <dbReference type="NCBI Taxonomy" id="215402"/>
    <lineage>
        <taxon>Eukaryota</taxon>
        <taxon>Metazoa</taxon>
        <taxon>Chordata</taxon>
        <taxon>Craniata</taxon>
        <taxon>Vertebrata</taxon>
        <taxon>Euteleostomi</taxon>
        <taxon>Actinopterygii</taxon>
        <taxon>Neopterygii</taxon>
        <taxon>Teleostei</taxon>
        <taxon>Neoteleostei</taxon>
        <taxon>Acanthomorphata</taxon>
        <taxon>Anabantaria</taxon>
        <taxon>Anabantiformes</taxon>
        <taxon>Channoidei</taxon>
        <taxon>Channidae</taxon>
        <taxon>Channa</taxon>
    </lineage>
</organism>
<dbReference type="PANTHER" id="PTHR24300:SF319">
    <property type="entry name" value="CYTOCHROME P450, FAMILY 2, SUBFAMILY AC, POLYPEPTIDE 1"/>
    <property type="match status" value="1"/>
</dbReference>
<evidence type="ECO:0000256" key="8">
    <source>
        <dbReference type="ARBA" id="ARBA00022848"/>
    </source>
</evidence>
<dbReference type="InterPro" id="IPR050182">
    <property type="entry name" value="Cytochrome_P450_fam2"/>
</dbReference>
<accession>A0A6G1QM59</accession>
<keyword evidence="15" id="KW-0812">Transmembrane</keyword>
<dbReference type="Gene3D" id="1.10.630.10">
    <property type="entry name" value="Cytochrome P450"/>
    <property type="match status" value="1"/>
</dbReference>